<feature type="compositionally biased region" description="Basic and acidic residues" evidence="1">
    <location>
        <begin position="665"/>
        <end position="685"/>
    </location>
</feature>
<comment type="caution">
    <text evidence="3">The sequence shown here is derived from an EMBL/GenBank/DDBJ whole genome shotgun (WGS) entry which is preliminary data.</text>
</comment>
<feature type="compositionally biased region" description="Polar residues" evidence="1">
    <location>
        <begin position="638"/>
        <end position="650"/>
    </location>
</feature>
<dbReference type="SMART" id="SM00128">
    <property type="entry name" value="IPPc"/>
    <property type="match status" value="1"/>
</dbReference>
<dbReference type="PANTHER" id="PTHR11200:SF275">
    <property type="entry name" value="LD06095P"/>
    <property type="match status" value="1"/>
</dbReference>
<feature type="compositionally biased region" description="Acidic residues" evidence="1">
    <location>
        <begin position="395"/>
        <end position="405"/>
    </location>
</feature>
<evidence type="ECO:0000313" key="4">
    <source>
        <dbReference type="Proteomes" id="UP000053558"/>
    </source>
</evidence>
<evidence type="ECO:0000259" key="2">
    <source>
        <dbReference type="SMART" id="SM00128"/>
    </source>
</evidence>
<dbReference type="Proteomes" id="UP000053558">
    <property type="component" value="Unassembled WGS sequence"/>
</dbReference>
<feature type="compositionally biased region" description="Basic and acidic residues" evidence="1">
    <location>
        <begin position="378"/>
        <end position="394"/>
    </location>
</feature>
<dbReference type="OMA" id="KGPYQLL"/>
<feature type="region of interest" description="Disordered" evidence="1">
    <location>
        <begin position="1"/>
        <end position="37"/>
    </location>
</feature>
<feature type="domain" description="Inositol polyphosphate-related phosphatase" evidence="2">
    <location>
        <begin position="105"/>
        <end position="424"/>
    </location>
</feature>
<accession>A0A5M3MZ95</accession>
<dbReference type="SUPFAM" id="SSF56219">
    <property type="entry name" value="DNase I-like"/>
    <property type="match status" value="1"/>
</dbReference>
<feature type="region of interest" description="Disordered" evidence="1">
    <location>
        <begin position="528"/>
        <end position="565"/>
    </location>
</feature>
<dbReference type="PANTHER" id="PTHR11200">
    <property type="entry name" value="INOSITOL 5-PHOSPHATASE"/>
    <property type="match status" value="1"/>
</dbReference>
<feature type="compositionally biased region" description="Polar residues" evidence="1">
    <location>
        <begin position="536"/>
        <end position="547"/>
    </location>
</feature>
<proteinExistence type="predicted"/>
<evidence type="ECO:0000313" key="3">
    <source>
        <dbReference type="EMBL" id="EIW84124.1"/>
    </source>
</evidence>
<dbReference type="KEGG" id="cput:CONPUDRAFT_135686"/>
<dbReference type="Gene3D" id="3.60.10.10">
    <property type="entry name" value="Endonuclease/exonuclease/phosphatase"/>
    <property type="match status" value="2"/>
</dbReference>
<evidence type="ECO:0000256" key="1">
    <source>
        <dbReference type="SAM" id="MobiDB-lite"/>
    </source>
</evidence>
<dbReference type="Pfam" id="PF22669">
    <property type="entry name" value="Exo_endo_phos2"/>
    <property type="match status" value="2"/>
</dbReference>
<dbReference type="RefSeq" id="XP_007765921.1">
    <property type="nucleotide sequence ID" value="XM_007767731.1"/>
</dbReference>
<feature type="compositionally biased region" description="Low complexity" evidence="1">
    <location>
        <begin position="409"/>
        <end position="419"/>
    </location>
</feature>
<gene>
    <name evidence="3" type="ORF">CONPUDRAFT_135686</name>
</gene>
<name>A0A5M3MZ95_CONPW</name>
<dbReference type="GO" id="GO:0046856">
    <property type="term" value="P:phosphatidylinositol dephosphorylation"/>
    <property type="evidence" value="ECO:0007669"/>
    <property type="project" value="InterPro"/>
</dbReference>
<dbReference type="OrthoDB" id="405996at2759"/>
<feature type="region of interest" description="Disordered" evidence="1">
    <location>
        <begin position="633"/>
        <end position="712"/>
    </location>
</feature>
<feature type="compositionally biased region" description="Basic and acidic residues" evidence="1">
    <location>
        <begin position="551"/>
        <end position="565"/>
    </location>
</feature>
<dbReference type="EMBL" id="JH711575">
    <property type="protein sequence ID" value="EIW84124.1"/>
    <property type="molecule type" value="Genomic_DNA"/>
</dbReference>
<dbReference type="InterPro" id="IPR036691">
    <property type="entry name" value="Endo/exonu/phosph_ase_sf"/>
</dbReference>
<organism evidence="3 4">
    <name type="scientific">Coniophora puteana (strain RWD-64-598)</name>
    <name type="common">Brown rot fungus</name>
    <dbReference type="NCBI Taxonomy" id="741705"/>
    <lineage>
        <taxon>Eukaryota</taxon>
        <taxon>Fungi</taxon>
        <taxon>Dikarya</taxon>
        <taxon>Basidiomycota</taxon>
        <taxon>Agaricomycotina</taxon>
        <taxon>Agaricomycetes</taxon>
        <taxon>Agaricomycetidae</taxon>
        <taxon>Boletales</taxon>
        <taxon>Coniophorineae</taxon>
        <taxon>Coniophoraceae</taxon>
        <taxon>Coniophora</taxon>
    </lineage>
</organism>
<dbReference type="InterPro" id="IPR046985">
    <property type="entry name" value="IP5"/>
</dbReference>
<protein>
    <submittedName>
        <fullName evidence="3">DNase I-like protein</fullName>
    </submittedName>
</protein>
<feature type="region of interest" description="Disordered" evidence="1">
    <location>
        <begin position="726"/>
        <end position="749"/>
    </location>
</feature>
<feature type="region of interest" description="Disordered" evidence="1">
    <location>
        <begin position="72"/>
        <end position="93"/>
    </location>
</feature>
<feature type="region of interest" description="Disordered" evidence="1">
    <location>
        <begin position="365"/>
        <end position="426"/>
    </location>
</feature>
<dbReference type="InterPro" id="IPR000300">
    <property type="entry name" value="IPPc"/>
</dbReference>
<dbReference type="GeneID" id="19200790"/>
<dbReference type="GO" id="GO:0004439">
    <property type="term" value="F:phosphatidylinositol-4,5-bisphosphate 5-phosphatase activity"/>
    <property type="evidence" value="ECO:0007669"/>
    <property type="project" value="TreeGrafter"/>
</dbReference>
<dbReference type="AlphaFoldDB" id="A0A5M3MZ95"/>
<feature type="compositionally biased region" description="Basic and acidic residues" evidence="1">
    <location>
        <begin position="1"/>
        <end position="10"/>
    </location>
</feature>
<feature type="compositionally biased region" description="Basic residues" evidence="1">
    <location>
        <begin position="366"/>
        <end position="376"/>
    </location>
</feature>
<sequence>MHDSLPKGDLEDLLGSVPPYKPDPNLDENSDVPTFNSDASHPYHLIVIAGQECPSSSGLPIGLNGLNFRLRDKEKDKDKEKGKEADKDKDVEKPQINHAIHNVRRNTKDSDHMKELVNSLLTPDKPDEIVVQQPSGWTSILEHWFCHRSQASAVDMEESSSKENFISPKRISLHRRMTLKEQEKGPYVPFIKDRLMGLYLSIFVHRDVEHLVNGSSKSFVTAGLIGGRVGNKGGVGISLDIAGSTFLFLNAHLAAHEGRVHHRLANLAKIKGELAVSDFLQADDERVMAEDVTDKFDFTFLFGDLNFRLDITRLHADWLISRQEYAQALAFDQLREQMNKGTAFTGFQEAPINFPPTFKYDVVSRSKTKTSRRQSKRSLVDRDMMESEAGRETGAEDDENEEDNDNDVRSLTSSLRTSSASKGMLHDGDEDDYYASLSSSPALSGINERSGAALTAAAQKAKMKWKSLISSPPSPVAPRTPPKWLLGNSQPLIINEQPPSSNASGDLRPFPGRSFELLSVSAQASEGNLLAPPCPRSNSRGPSSVKSAPQRLDEDSDRGVYDSSHKQRVPSWCDRILWKSTIQPDLEDIEVPSADPTRPNRLAAFLSQLASRVRRNSMDGMSSVVAVEGGESPKLKISTESPSRRTSLTATGPKPAIVRPVRRSRSSESFEKDDSLAQTKLERRLSAPRVTSQPSTIREQTMLLPTAPAAATPPSARWKLFSFRKEASQTANSERAPTPALGQRPPAKGDVVCLSYDTLDDGGMRRLQGRSDHRPVIGSYAVYI</sequence>
<reference evidence="4" key="1">
    <citation type="journal article" date="2012" name="Science">
        <title>The Paleozoic origin of enzymatic lignin decomposition reconstructed from 31 fungal genomes.</title>
        <authorList>
            <person name="Floudas D."/>
            <person name="Binder M."/>
            <person name="Riley R."/>
            <person name="Barry K."/>
            <person name="Blanchette R.A."/>
            <person name="Henrissat B."/>
            <person name="Martinez A.T."/>
            <person name="Otillar R."/>
            <person name="Spatafora J.W."/>
            <person name="Yadav J.S."/>
            <person name="Aerts A."/>
            <person name="Benoit I."/>
            <person name="Boyd A."/>
            <person name="Carlson A."/>
            <person name="Copeland A."/>
            <person name="Coutinho P.M."/>
            <person name="de Vries R.P."/>
            <person name="Ferreira P."/>
            <person name="Findley K."/>
            <person name="Foster B."/>
            <person name="Gaskell J."/>
            <person name="Glotzer D."/>
            <person name="Gorecki P."/>
            <person name="Heitman J."/>
            <person name="Hesse C."/>
            <person name="Hori C."/>
            <person name="Igarashi K."/>
            <person name="Jurgens J.A."/>
            <person name="Kallen N."/>
            <person name="Kersten P."/>
            <person name="Kohler A."/>
            <person name="Kuees U."/>
            <person name="Kumar T.K.A."/>
            <person name="Kuo A."/>
            <person name="LaButti K."/>
            <person name="Larrondo L.F."/>
            <person name="Lindquist E."/>
            <person name="Ling A."/>
            <person name="Lombard V."/>
            <person name="Lucas S."/>
            <person name="Lundell T."/>
            <person name="Martin R."/>
            <person name="McLaughlin D.J."/>
            <person name="Morgenstern I."/>
            <person name="Morin E."/>
            <person name="Murat C."/>
            <person name="Nagy L.G."/>
            <person name="Nolan M."/>
            <person name="Ohm R.A."/>
            <person name="Patyshakuliyeva A."/>
            <person name="Rokas A."/>
            <person name="Ruiz-Duenas F.J."/>
            <person name="Sabat G."/>
            <person name="Salamov A."/>
            <person name="Samejima M."/>
            <person name="Schmutz J."/>
            <person name="Slot J.C."/>
            <person name="St John F."/>
            <person name="Stenlid J."/>
            <person name="Sun H."/>
            <person name="Sun S."/>
            <person name="Syed K."/>
            <person name="Tsang A."/>
            <person name="Wiebenga A."/>
            <person name="Young D."/>
            <person name="Pisabarro A."/>
            <person name="Eastwood D.C."/>
            <person name="Martin F."/>
            <person name="Cullen D."/>
            <person name="Grigoriev I.V."/>
            <person name="Hibbett D.S."/>
        </authorList>
    </citation>
    <scope>NUCLEOTIDE SEQUENCE [LARGE SCALE GENOMIC DNA]</scope>
    <source>
        <strain evidence="4">RWD-64-598 SS2</strain>
    </source>
</reference>
<feature type="compositionally biased region" description="Polar residues" evidence="1">
    <location>
        <begin position="689"/>
        <end position="699"/>
    </location>
</feature>
<keyword evidence="4" id="KW-1185">Reference proteome</keyword>